<sequence length="913" mass="105018">MRNREERALRNIAAKRRGTRAPSQGTTSQPAEPAPTATTTQPDFAGVYQVMTQLLQQQQQMQQLIQQQMQQQMQAMVRPAQRMDSCYERFRRLNPPMFEGGADYLAAETWIREIEEMFDALQFPEDVKIRLAIPMLKGNAKFWWTAMRATFEGDDEQLTWDGFKDIFYDQYFPKSVRLTKENEFLSLMQSENMTVLEYANKFNELGRFCPRLMEDDQSKANRFEQGLRYGIRSRLSVLIFNSYRDVLDRALKPGHIARDCPNKKENDSGPARPIDQRQKGGARVFALTQQDASASDEVVAGMIPINTIDAYVLFDSGSTHSFISSKFFASLNRTPDKLDEPLHVATPLKKTVVVDFIFKNCIIQIGDRELMADLIQLDIHDFDVILGMNWLSEYHAHIDCYGKKVVFQMPDNLKFFYQGDAPTIKPSLHIISAMSARKVLGKGCQAYLAYIMDTQKESGPDNIPVVREYPDVFPEELPGLPPNREIDFEINLILGVGPISKAPYRMAPAELRELKVQLQELLDKKFIRPSVSPWGAPVLFVKKKDGSMRLCIDYRELNKVTVRNKYPLPRIDDLFDQLQGAQIFSKIDLRSGYHQLKIRAEDVPKTAFQIRYGHYEFLVMSFGLTNAPAAFMDLMNRAFKQYLDHFVIVFIDDILIYSMSKEEHEDHLRKVLQTLREKKLYAKLSKCEFWLDNIAFLGHVISKEGKRAKFEWSEDCERSFQELKRWLVSAPVLTLPSNTGGFTIYSDASKKGLSCVLMQNDKVVAYASRHLKPYEQNYPTHDLELAAVVFALKIWRHYLYGEPCDIFTDHKSLKYIFTQKELNMRQRRWLELLKDYDLNIKYHPGKVNVVADALSRKSAVGTTALLTTQKQILKDLHMMQIGVTTKDAGSMLASLMVQPTLIEKIKAAQQTDA</sequence>
<dbReference type="InterPro" id="IPR043502">
    <property type="entry name" value="DNA/RNA_pol_sf"/>
</dbReference>
<keyword evidence="10" id="KW-1185">Reference proteome</keyword>
<evidence type="ECO:0000256" key="5">
    <source>
        <dbReference type="ARBA" id="ARBA00022759"/>
    </source>
</evidence>
<dbReference type="Pfam" id="PF03732">
    <property type="entry name" value="Retrotrans_gag"/>
    <property type="match status" value="1"/>
</dbReference>
<accession>A0A8B8ZZD3</accession>
<feature type="domain" description="Reverse transcriptase" evidence="9">
    <location>
        <begin position="522"/>
        <end position="701"/>
    </location>
</feature>
<evidence type="ECO:0000313" key="10">
    <source>
        <dbReference type="Proteomes" id="UP000228380"/>
    </source>
</evidence>
<dbReference type="InterPro" id="IPR000477">
    <property type="entry name" value="RT_dom"/>
</dbReference>
<reference evidence="11" key="1">
    <citation type="submission" date="2025-08" db="UniProtKB">
        <authorList>
            <consortium name="RefSeq"/>
        </authorList>
    </citation>
    <scope>IDENTIFICATION</scope>
    <source>
        <tissue evidence="11">Young leaves</tissue>
    </source>
</reference>
<dbReference type="Pfam" id="PF00078">
    <property type="entry name" value="RVT_1"/>
    <property type="match status" value="1"/>
</dbReference>
<dbReference type="GO" id="GO:0004519">
    <property type="term" value="F:endonuclease activity"/>
    <property type="evidence" value="ECO:0007669"/>
    <property type="project" value="UniProtKB-KW"/>
</dbReference>
<organism evidence="10 11">
    <name type="scientific">Phoenix dactylifera</name>
    <name type="common">Date palm</name>
    <dbReference type="NCBI Taxonomy" id="42345"/>
    <lineage>
        <taxon>Eukaryota</taxon>
        <taxon>Viridiplantae</taxon>
        <taxon>Streptophyta</taxon>
        <taxon>Embryophyta</taxon>
        <taxon>Tracheophyta</taxon>
        <taxon>Spermatophyta</taxon>
        <taxon>Magnoliopsida</taxon>
        <taxon>Liliopsida</taxon>
        <taxon>Arecaceae</taxon>
        <taxon>Coryphoideae</taxon>
        <taxon>Phoeniceae</taxon>
        <taxon>Phoenix</taxon>
    </lineage>
</organism>
<dbReference type="InterPro" id="IPR043128">
    <property type="entry name" value="Rev_trsase/Diguanyl_cyclase"/>
</dbReference>
<dbReference type="SUPFAM" id="SSF50630">
    <property type="entry name" value="Acid proteases"/>
    <property type="match status" value="1"/>
</dbReference>
<dbReference type="Pfam" id="PF08284">
    <property type="entry name" value="RVP_2"/>
    <property type="match status" value="1"/>
</dbReference>
<evidence type="ECO:0000256" key="2">
    <source>
        <dbReference type="ARBA" id="ARBA00022679"/>
    </source>
</evidence>
<dbReference type="PROSITE" id="PS50878">
    <property type="entry name" value="RT_POL"/>
    <property type="match status" value="1"/>
</dbReference>
<dbReference type="GeneID" id="120107632"/>
<feature type="compositionally biased region" description="Low complexity" evidence="8">
    <location>
        <begin position="26"/>
        <end position="41"/>
    </location>
</feature>
<dbReference type="GO" id="GO:0016787">
    <property type="term" value="F:hydrolase activity"/>
    <property type="evidence" value="ECO:0007669"/>
    <property type="project" value="UniProtKB-KW"/>
</dbReference>
<dbReference type="GO" id="GO:0003964">
    <property type="term" value="F:RNA-directed DNA polymerase activity"/>
    <property type="evidence" value="ECO:0007669"/>
    <property type="project" value="UniProtKB-KW"/>
</dbReference>
<dbReference type="EC" id="2.7.7.49" evidence="1"/>
<dbReference type="InterPro" id="IPR005162">
    <property type="entry name" value="Retrotrans_gag_dom"/>
</dbReference>
<dbReference type="CDD" id="cd01647">
    <property type="entry name" value="RT_LTR"/>
    <property type="match status" value="1"/>
</dbReference>
<dbReference type="CDD" id="cd00303">
    <property type="entry name" value="retropepsin_like"/>
    <property type="match status" value="1"/>
</dbReference>
<evidence type="ECO:0000256" key="8">
    <source>
        <dbReference type="SAM" id="MobiDB-lite"/>
    </source>
</evidence>
<keyword evidence="6" id="KW-0378">Hydrolase</keyword>
<dbReference type="CDD" id="cd09274">
    <property type="entry name" value="RNase_HI_RT_Ty3"/>
    <property type="match status" value="1"/>
</dbReference>
<dbReference type="PANTHER" id="PTHR24559:SF444">
    <property type="entry name" value="REVERSE TRANSCRIPTASE DOMAIN-CONTAINING PROTEIN"/>
    <property type="match status" value="1"/>
</dbReference>
<dbReference type="InterPro" id="IPR021109">
    <property type="entry name" value="Peptidase_aspartic_dom_sf"/>
</dbReference>
<proteinExistence type="predicted"/>
<dbReference type="Gene3D" id="3.10.10.10">
    <property type="entry name" value="HIV Type 1 Reverse Transcriptase, subunit A, domain 1"/>
    <property type="match status" value="1"/>
</dbReference>
<evidence type="ECO:0000259" key="9">
    <source>
        <dbReference type="PROSITE" id="PS50878"/>
    </source>
</evidence>
<dbReference type="SUPFAM" id="SSF56672">
    <property type="entry name" value="DNA/RNA polymerases"/>
    <property type="match status" value="1"/>
</dbReference>
<dbReference type="FunFam" id="3.10.20.370:FF:000001">
    <property type="entry name" value="Retrovirus-related Pol polyprotein from transposon 17.6-like protein"/>
    <property type="match status" value="1"/>
</dbReference>
<dbReference type="PANTHER" id="PTHR24559">
    <property type="entry name" value="TRANSPOSON TY3-I GAG-POL POLYPROTEIN"/>
    <property type="match status" value="1"/>
</dbReference>
<dbReference type="Gene3D" id="3.30.70.270">
    <property type="match status" value="1"/>
</dbReference>
<evidence type="ECO:0000256" key="3">
    <source>
        <dbReference type="ARBA" id="ARBA00022695"/>
    </source>
</evidence>
<feature type="region of interest" description="Disordered" evidence="8">
    <location>
        <begin position="257"/>
        <end position="280"/>
    </location>
</feature>
<dbReference type="InterPro" id="IPR053134">
    <property type="entry name" value="RNA-dir_DNA_polymerase"/>
</dbReference>
<dbReference type="Pfam" id="PF17917">
    <property type="entry name" value="RT_RNaseH"/>
    <property type="match status" value="1"/>
</dbReference>
<dbReference type="AlphaFoldDB" id="A0A8B8ZZD3"/>
<keyword evidence="4" id="KW-0540">Nuclease</keyword>
<feature type="compositionally biased region" description="Basic and acidic residues" evidence="8">
    <location>
        <begin position="257"/>
        <end position="267"/>
    </location>
</feature>
<keyword evidence="3" id="KW-0548">Nucleotidyltransferase</keyword>
<dbReference type="Gene3D" id="3.10.20.370">
    <property type="match status" value="1"/>
</dbReference>
<evidence type="ECO:0000256" key="7">
    <source>
        <dbReference type="ARBA" id="ARBA00022918"/>
    </source>
</evidence>
<keyword evidence="2" id="KW-0808">Transferase</keyword>
<dbReference type="Gene3D" id="2.40.70.10">
    <property type="entry name" value="Acid Proteases"/>
    <property type="match status" value="1"/>
</dbReference>
<gene>
    <name evidence="11" type="primary">LOC120107632</name>
</gene>
<evidence type="ECO:0000256" key="6">
    <source>
        <dbReference type="ARBA" id="ARBA00022801"/>
    </source>
</evidence>
<dbReference type="RefSeq" id="XP_038976913.1">
    <property type="nucleotide sequence ID" value="XM_039120985.1"/>
</dbReference>
<evidence type="ECO:0000256" key="1">
    <source>
        <dbReference type="ARBA" id="ARBA00012493"/>
    </source>
</evidence>
<keyword evidence="5" id="KW-0255">Endonuclease</keyword>
<evidence type="ECO:0000256" key="4">
    <source>
        <dbReference type="ARBA" id="ARBA00022722"/>
    </source>
</evidence>
<dbReference type="InterPro" id="IPR041373">
    <property type="entry name" value="RT_RNaseH"/>
</dbReference>
<feature type="region of interest" description="Disordered" evidence="8">
    <location>
        <begin position="1"/>
        <end position="41"/>
    </location>
</feature>
<evidence type="ECO:0000313" key="11">
    <source>
        <dbReference type="RefSeq" id="XP_038976913.1"/>
    </source>
</evidence>
<name>A0A8B8ZZD3_PHODC</name>
<dbReference type="Proteomes" id="UP000228380">
    <property type="component" value="Unplaced"/>
</dbReference>
<dbReference type="KEGG" id="pda:120107632"/>
<protein>
    <recommendedName>
        <fullName evidence="1">RNA-directed DNA polymerase</fullName>
        <ecNumber evidence="1">2.7.7.49</ecNumber>
    </recommendedName>
</protein>
<keyword evidence="7" id="KW-0695">RNA-directed DNA polymerase</keyword>
<dbReference type="OrthoDB" id="656055at2759"/>